<organism evidence="1 2">
    <name type="scientific">Candidatus Clostridium stratigraminis</name>
    <dbReference type="NCBI Taxonomy" id="3381661"/>
    <lineage>
        <taxon>Bacteria</taxon>
        <taxon>Bacillati</taxon>
        <taxon>Bacillota</taxon>
        <taxon>Clostridia</taxon>
        <taxon>Eubacteriales</taxon>
        <taxon>Clostridiaceae</taxon>
        <taxon>Clostridium</taxon>
    </lineage>
</organism>
<protein>
    <submittedName>
        <fullName evidence="1">Uncharacterized protein</fullName>
    </submittedName>
</protein>
<dbReference type="EMBL" id="JBJHZZ010000001">
    <property type="protein sequence ID" value="MFL0245503.1"/>
    <property type="molecule type" value="Genomic_DNA"/>
</dbReference>
<keyword evidence="2" id="KW-1185">Reference proteome</keyword>
<name>A0ABW8SYH0_9CLOT</name>
<gene>
    <name evidence="1" type="ORF">ACJDUG_00750</name>
</gene>
<comment type="caution">
    <text evidence="1">The sequence shown here is derived from an EMBL/GenBank/DDBJ whole genome shotgun (WGS) entry which is preliminary data.</text>
</comment>
<dbReference type="RefSeq" id="WP_406767963.1">
    <property type="nucleotide sequence ID" value="NZ_JBJHZZ010000001.1"/>
</dbReference>
<evidence type="ECO:0000313" key="2">
    <source>
        <dbReference type="Proteomes" id="UP001623591"/>
    </source>
</evidence>
<reference evidence="1 2" key="1">
    <citation type="submission" date="2024-11" db="EMBL/GenBank/DDBJ databases">
        <authorList>
            <person name="Heng Y.C."/>
            <person name="Lim A.C.H."/>
            <person name="Lee J.K.Y."/>
            <person name="Kittelmann S."/>
        </authorList>
    </citation>
    <scope>NUCLEOTIDE SEQUENCE [LARGE SCALE GENOMIC DNA]</scope>
    <source>
        <strain evidence="1 2">WILCCON 0185</strain>
    </source>
</reference>
<evidence type="ECO:0000313" key="1">
    <source>
        <dbReference type="EMBL" id="MFL0245503.1"/>
    </source>
</evidence>
<dbReference type="Proteomes" id="UP001623591">
    <property type="component" value="Unassembled WGS sequence"/>
</dbReference>
<proteinExistence type="predicted"/>
<accession>A0ABW8SYH0</accession>
<sequence>MGGCSYGVSEIQYLEDNWGLISIPTMAKKLNRSVSGILNIKGRLKLGSFLESGEYLTMNQLVRAAGRKGSITFKSKQWMDKGLPYRNKKVLNGSFRVVYLKDFWKWAEEYRMNIDFSKFTENTLGLEPEWVKEQREADIAFAKYKTTPWTEKEDNLLRSYLRLYKYTYKELSLTLLRTEGAIKRRVVDLDIKERPLREDPHGTWSSEQVEVVIKMYQKGYRSEVIKEYIDKSGQAIAGKIERLIRDGLLTKWK</sequence>